<evidence type="ECO:0000313" key="2">
    <source>
        <dbReference type="EMBL" id="KAH3781549.1"/>
    </source>
</evidence>
<proteinExistence type="predicted"/>
<sequence length="69" mass="7793">MAEHQVQTCKEKAAQISIEEIGEHEVGEQNDVLSLDQDSAEEFSGFESDDIPRKRSKEKKNCKTLKSVI</sequence>
<accession>A0A9D4IQN7</accession>
<reference evidence="2" key="1">
    <citation type="journal article" date="2019" name="bioRxiv">
        <title>The Genome of the Zebra Mussel, Dreissena polymorpha: A Resource for Invasive Species Research.</title>
        <authorList>
            <person name="McCartney M.A."/>
            <person name="Auch B."/>
            <person name="Kono T."/>
            <person name="Mallez S."/>
            <person name="Zhang Y."/>
            <person name="Obille A."/>
            <person name="Becker A."/>
            <person name="Abrahante J.E."/>
            <person name="Garbe J."/>
            <person name="Badalamenti J.P."/>
            <person name="Herman A."/>
            <person name="Mangelson H."/>
            <person name="Liachko I."/>
            <person name="Sullivan S."/>
            <person name="Sone E.D."/>
            <person name="Koren S."/>
            <person name="Silverstein K.A.T."/>
            <person name="Beckman K.B."/>
            <person name="Gohl D.M."/>
        </authorList>
    </citation>
    <scope>NUCLEOTIDE SEQUENCE</scope>
    <source>
        <strain evidence="2">Duluth1</strain>
        <tissue evidence="2">Whole animal</tissue>
    </source>
</reference>
<feature type="compositionally biased region" description="Basic residues" evidence="1">
    <location>
        <begin position="54"/>
        <end position="63"/>
    </location>
</feature>
<dbReference type="AlphaFoldDB" id="A0A9D4IQN7"/>
<name>A0A9D4IQN7_DREPO</name>
<feature type="region of interest" description="Disordered" evidence="1">
    <location>
        <begin position="40"/>
        <end position="69"/>
    </location>
</feature>
<dbReference type="EMBL" id="JAIWYP010000008">
    <property type="protein sequence ID" value="KAH3781549.1"/>
    <property type="molecule type" value="Genomic_DNA"/>
</dbReference>
<evidence type="ECO:0000256" key="1">
    <source>
        <dbReference type="SAM" id="MobiDB-lite"/>
    </source>
</evidence>
<evidence type="ECO:0000313" key="3">
    <source>
        <dbReference type="Proteomes" id="UP000828390"/>
    </source>
</evidence>
<dbReference type="Proteomes" id="UP000828390">
    <property type="component" value="Unassembled WGS sequence"/>
</dbReference>
<keyword evidence="3" id="KW-1185">Reference proteome</keyword>
<protein>
    <submittedName>
        <fullName evidence="2">Uncharacterized protein</fullName>
    </submittedName>
</protein>
<comment type="caution">
    <text evidence="2">The sequence shown here is derived from an EMBL/GenBank/DDBJ whole genome shotgun (WGS) entry which is preliminary data.</text>
</comment>
<reference evidence="2" key="2">
    <citation type="submission" date="2020-11" db="EMBL/GenBank/DDBJ databases">
        <authorList>
            <person name="McCartney M.A."/>
            <person name="Auch B."/>
            <person name="Kono T."/>
            <person name="Mallez S."/>
            <person name="Becker A."/>
            <person name="Gohl D.M."/>
            <person name="Silverstein K.A.T."/>
            <person name="Koren S."/>
            <person name="Bechman K.B."/>
            <person name="Herman A."/>
            <person name="Abrahante J.E."/>
            <person name="Garbe J."/>
        </authorList>
    </citation>
    <scope>NUCLEOTIDE SEQUENCE</scope>
    <source>
        <strain evidence="2">Duluth1</strain>
        <tissue evidence="2">Whole animal</tissue>
    </source>
</reference>
<gene>
    <name evidence="2" type="ORF">DPMN_159380</name>
</gene>
<organism evidence="2 3">
    <name type="scientific">Dreissena polymorpha</name>
    <name type="common">Zebra mussel</name>
    <name type="synonym">Mytilus polymorpha</name>
    <dbReference type="NCBI Taxonomy" id="45954"/>
    <lineage>
        <taxon>Eukaryota</taxon>
        <taxon>Metazoa</taxon>
        <taxon>Spiralia</taxon>
        <taxon>Lophotrochozoa</taxon>
        <taxon>Mollusca</taxon>
        <taxon>Bivalvia</taxon>
        <taxon>Autobranchia</taxon>
        <taxon>Heteroconchia</taxon>
        <taxon>Euheterodonta</taxon>
        <taxon>Imparidentia</taxon>
        <taxon>Neoheterodontei</taxon>
        <taxon>Myida</taxon>
        <taxon>Dreissenoidea</taxon>
        <taxon>Dreissenidae</taxon>
        <taxon>Dreissena</taxon>
    </lineage>
</organism>